<evidence type="ECO:0000256" key="4">
    <source>
        <dbReference type="ARBA" id="ARBA00022842"/>
    </source>
</evidence>
<evidence type="ECO:0000256" key="2">
    <source>
        <dbReference type="ARBA" id="ARBA00022723"/>
    </source>
</evidence>
<dbReference type="Proteomes" id="UP000199403">
    <property type="component" value="Unassembled WGS sequence"/>
</dbReference>
<evidence type="ECO:0000313" key="11">
    <source>
        <dbReference type="Proteomes" id="UP000199403"/>
    </source>
</evidence>
<comment type="cofactor">
    <cofactor evidence="1">
        <name>Fe(2+)</name>
        <dbReference type="ChEBI" id="CHEBI:29033"/>
    </cofactor>
</comment>
<evidence type="ECO:0000256" key="3">
    <source>
        <dbReference type="ARBA" id="ARBA00022763"/>
    </source>
</evidence>
<dbReference type="OrthoDB" id="190276at2"/>
<dbReference type="STRING" id="1416801.SAMN05192553_101684"/>
<dbReference type="Gene3D" id="2.60.120.590">
    <property type="entry name" value="Alpha-ketoglutarate-dependent dioxygenase AlkB-like"/>
    <property type="match status" value="1"/>
</dbReference>
<organism evidence="10 11">
    <name type="scientific">Cyclobacterium xiamenense</name>
    <dbReference type="NCBI Taxonomy" id="1297121"/>
    <lineage>
        <taxon>Bacteria</taxon>
        <taxon>Pseudomonadati</taxon>
        <taxon>Bacteroidota</taxon>
        <taxon>Cytophagia</taxon>
        <taxon>Cytophagales</taxon>
        <taxon>Cyclobacteriaceae</taxon>
        <taxon>Cyclobacterium</taxon>
    </lineage>
</organism>
<dbReference type="Pfam" id="PF13532">
    <property type="entry name" value="2OG-FeII_Oxy_2"/>
    <property type="match status" value="1"/>
</dbReference>
<sequence length="193" mass="22449">MHRNLLPQDGEMYVFDHFFAPEIADRYLRQLKKMPGWKQEPIRIFGKEVLQPRLTAFCGINDTAYAYSGIRMHPQPMTDELLAILDEIEQFSQLSFTHVLLNWYRNGSDSMGWHRDNEASLGKDPAIASVSFGEPRTFQVRRKKNPKEKFSLILPHGSLLLMKGSMQTHWEHSLPKTKVSTGDRINLTFRKIF</sequence>
<dbReference type="PANTHER" id="PTHR31212:SF4">
    <property type="entry name" value="ALPHA-KETOGLUTARATE-DEPENDENT DIOXYGENASE ALKB HOMOLOG 3"/>
    <property type="match status" value="1"/>
</dbReference>
<evidence type="ECO:0000256" key="5">
    <source>
        <dbReference type="ARBA" id="ARBA00022964"/>
    </source>
</evidence>
<dbReference type="PANTHER" id="PTHR31212">
    <property type="entry name" value="ALPHA-KETOGLUTARATE-DEPENDENT DIOXYGENASE ALKB HOMOLOG 3"/>
    <property type="match status" value="1"/>
</dbReference>
<gene>
    <name evidence="10" type="ORF">SAMN05192553_101684</name>
</gene>
<name>A0A1H6U7K5_9BACT</name>
<dbReference type="GO" id="GO:0046872">
    <property type="term" value="F:metal ion binding"/>
    <property type="evidence" value="ECO:0007669"/>
    <property type="project" value="UniProtKB-KW"/>
</dbReference>
<dbReference type="GO" id="GO:0016705">
    <property type="term" value="F:oxidoreductase activity, acting on paired donors, with incorporation or reduction of molecular oxygen"/>
    <property type="evidence" value="ECO:0007669"/>
    <property type="project" value="UniProtKB-ARBA"/>
</dbReference>
<evidence type="ECO:0000256" key="7">
    <source>
        <dbReference type="ARBA" id="ARBA00023004"/>
    </source>
</evidence>
<feature type="domain" description="Fe2OG dioxygenase" evidence="9">
    <location>
        <begin position="95"/>
        <end position="193"/>
    </location>
</feature>
<dbReference type="InterPro" id="IPR027450">
    <property type="entry name" value="AlkB-like"/>
</dbReference>
<dbReference type="InterPro" id="IPR037151">
    <property type="entry name" value="AlkB-like_sf"/>
</dbReference>
<keyword evidence="5 10" id="KW-0223">Dioxygenase</keyword>
<dbReference type="InterPro" id="IPR005123">
    <property type="entry name" value="Oxoglu/Fe-dep_dioxygenase_dom"/>
</dbReference>
<dbReference type="GO" id="GO:0140097">
    <property type="term" value="F:catalytic activity, acting on DNA"/>
    <property type="evidence" value="ECO:0007669"/>
    <property type="project" value="UniProtKB-ARBA"/>
</dbReference>
<keyword evidence="4" id="KW-0460">Magnesium</keyword>
<dbReference type="FunFam" id="2.60.120.590:FF:000004">
    <property type="entry name" value="DNA oxidative demethylase ALKBH2"/>
    <property type="match status" value="1"/>
</dbReference>
<dbReference type="PROSITE" id="PS51471">
    <property type="entry name" value="FE2OG_OXY"/>
    <property type="match status" value="1"/>
</dbReference>
<protein>
    <submittedName>
        <fullName evidence="10">Alkylated DNA repair dioxygenase AlkB</fullName>
    </submittedName>
</protein>
<keyword evidence="2" id="KW-0479">Metal-binding</keyword>
<proteinExistence type="predicted"/>
<dbReference type="GO" id="GO:0032451">
    <property type="term" value="F:demethylase activity"/>
    <property type="evidence" value="ECO:0007669"/>
    <property type="project" value="UniProtKB-ARBA"/>
</dbReference>
<accession>A0A1H6U7K5</accession>
<keyword evidence="8" id="KW-0234">DNA repair</keyword>
<keyword evidence="3" id="KW-0227">DNA damage</keyword>
<keyword evidence="6" id="KW-0560">Oxidoreductase</keyword>
<dbReference type="InterPro" id="IPR032854">
    <property type="entry name" value="ALKBH3"/>
</dbReference>
<dbReference type="GO" id="GO:0006307">
    <property type="term" value="P:DNA alkylation repair"/>
    <property type="evidence" value="ECO:0007669"/>
    <property type="project" value="InterPro"/>
</dbReference>
<evidence type="ECO:0000313" key="10">
    <source>
        <dbReference type="EMBL" id="SEI88301.1"/>
    </source>
</evidence>
<evidence type="ECO:0000256" key="8">
    <source>
        <dbReference type="ARBA" id="ARBA00023204"/>
    </source>
</evidence>
<keyword evidence="7" id="KW-0408">Iron</keyword>
<dbReference type="EMBL" id="FNZH01000001">
    <property type="protein sequence ID" value="SEI88301.1"/>
    <property type="molecule type" value="Genomic_DNA"/>
</dbReference>
<evidence type="ECO:0000256" key="6">
    <source>
        <dbReference type="ARBA" id="ARBA00023002"/>
    </source>
</evidence>
<dbReference type="GO" id="GO:0051213">
    <property type="term" value="F:dioxygenase activity"/>
    <property type="evidence" value="ECO:0007669"/>
    <property type="project" value="UniProtKB-KW"/>
</dbReference>
<dbReference type="SUPFAM" id="SSF51197">
    <property type="entry name" value="Clavaminate synthase-like"/>
    <property type="match status" value="1"/>
</dbReference>
<reference evidence="11" key="1">
    <citation type="submission" date="2016-10" db="EMBL/GenBank/DDBJ databases">
        <authorList>
            <person name="Varghese N."/>
            <person name="Submissions S."/>
        </authorList>
    </citation>
    <scope>NUCLEOTIDE SEQUENCE [LARGE SCALE GENOMIC DNA]</scope>
    <source>
        <strain evidence="11">IBRC-M 10761</strain>
    </source>
</reference>
<keyword evidence="11" id="KW-1185">Reference proteome</keyword>
<dbReference type="AlphaFoldDB" id="A0A1H6U7K5"/>
<evidence type="ECO:0000259" key="9">
    <source>
        <dbReference type="PROSITE" id="PS51471"/>
    </source>
</evidence>
<evidence type="ECO:0000256" key="1">
    <source>
        <dbReference type="ARBA" id="ARBA00001954"/>
    </source>
</evidence>
<dbReference type="GO" id="GO:0016787">
    <property type="term" value="F:hydrolase activity"/>
    <property type="evidence" value="ECO:0007669"/>
    <property type="project" value="UniProtKB-ARBA"/>
</dbReference>